<evidence type="ECO:0000256" key="2">
    <source>
        <dbReference type="ARBA" id="ARBA00023163"/>
    </source>
</evidence>
<dbReference type="Pfam" id="PF01272">
    <property type="entry name" value="GreA_GreB"/>
    <property type="match status" value="1"/>
</dbReference>
<evidence type="ECO:0000313" key="7">
    <source>
        <dbReference type="Proteomes" id="UP001194714"/>
    </source>
</evidence>
<dbReference type="Pfam" id="PF03449">
    <property type="entry name" value="GreA_GreB_N"/>
    <property type="match status" value="1"/>
</dbReference>
<dbReference type="SUPFAM" id="SSF46557">
    <property type="entry name" value="GreA transcript cleavage protein, N-terminal domain"/>
    <property type="match status" value="1"/>
</dbReference>
<dbReference type="RefSeq" id="WP_194848477.1">
    <property type="nucleotide sequence ID" value="NZ_JAAEJV010000081.1"/>
</dbReference>
<evidence type="ECO:0000259" key="5">
    <source>
        <dbReference type="Pfam" id="PF03449"/>
    </source>
</evidence>
<keyword evidence="1" id="KW-0805">Transcription regulation</keyword>
<dbReference type="PANTHER" id="PTHR30437:SF4">
    <property type="entry name" value="TRANSCRIPTION ELONGATION FACTOR GREA"/>
    <property type="match status" value="1"/>
</dbReference>
<gene>
    <name evidence="6" type="ORF">NEPTK9_001678</name>
</gene>
<evidence type="ECO:0000313" key="6">
    <source>
        <dbReference type="EMBL" id="MBF5060148.1"/>
    </source>
</evidence>
<name>A0ABS0B178_9BACT</name>
<comment type="caution">
    <text evidence="6">The sequence shown here is derived from an EMBL/GenBank/DDBJ whole genome shotgun (WGS) entry which is preliminary data.</text>
</comment>
<evidence type="ECO:0000259" key="4">
    <source>
        <dbReference type="Pfam" id="PF01272"/>
    </source>
</evidence>
<keyword evidence="2" id="KW-0804">Transcription</keyword>
<dbReference type="PANTHER" id="PTHR30437">
    <property type="entry name" value="TRANSCRIPTION ELONGATION FACTOR GREA"/>
    <property type="match status" value="1"/>
</dbReference>
<sequence length="723" mass="83773">MSMSYLDQFQKHLNNHDYPSFLSLWEEYCMGDEVDGEELRRVLTNVKDSELATPFGRHVEKALSLWEKIKDTDLGQEIFKLIFDLQTTNTPELGNLVFNYLKERYGEDRYFNDKIRLIGLREMDSFQGAVSNYILLNHLKKGNFVFHTGGWGVGEIMEISFLREQLALEFDYVPGKKDLSFENAFKTLIPIPDDHFLALRFGSPEELEARAKKNANEVIHILLRDLGPLTASEIKEELEELVIPTDEWARWWQTTRTKLKKDTLIETPEDLRSPFKLRETEVTHEDRLQKALEKKPEAGELIQMVYAFLRDFPQTLKNEEFRSHLEEKFKDALANEELSDAQELQLYFFLEDLGAGKEYSPTKELIKRFTSPEDVVNAIAIIAFKKRALMQVRKLREDWAVSFLSLLFAVDQNPLRDYILGELLKEQQEEVSKKLETILTFPDRHPHFLLWYFQKMMKDDALPLGGKEGKIRFFEALLILLSNVESNSNQRDLVKKILTFLTTGRYSNVRKVFQHASKEAVQEFLLLATKCQSLTDHDIKIFHSLAQVVHPSLAKLGKKYEEGKQGEEEIIWTTEEGYKKVKGRIQEISTVETVENAKEIEAARALGDLRENAEFKAALERRDRLQSELRTLSAQFNKARILTKDDISTDKVGIGVVIDCKDDAGKELSYIFLGPWEADPDKHILSFQSKLAQSLMGRKVGDKIEIQGKNLTIFNLRNYFETF</sequence>
<keyword evidence="3" id="KW-0175">Coiled coil</keyword>
<feature type="domain" description="Transcription elongation factor GreA/GreB N-terminal" evidence="5">
    <location>
        <begin position="571"/>
        <end position="641"/>
    </location>
</feature>
<evidence type="ECO:0000256" key="3">
    <source>
        <dbReference type="SAM" id="Coils"/>
    </source>
</evidence>
<organism evidence="6 7">
    <name type="scientific">Candidatus Neptunichlamydia vexilliferae</name>
    <dbReference type="NCBI Taxonomy" id="1651774"/>
    <lineage>
        <taxon>Bacteria</taxon>
        <taxon>Pseudomonadati</taxon>
        <taxon>Chlamydiota</taxon>
        <taxon>Chlamydiia</taxon>
        <taxon>Parachlamydiales</taxon>
        <taxon>Simkaniaceae</taxon>
        <taxon>Candidatus Neptunichlamydia</taxon>
    </lineage>
</organism>
<keyword evidence="7" id="KW-1185">Reference proteome</keyword>
<dbReference type="InterPro" id="IPR001437">
    <property type="entry name" value="Tscrpt_elong_fac_GreA/B_C"/>
</dbReference>
<dbReference type="SUPFAM" id="SSF54534">
    <property type="entry name" value="FKBP-like"/>
    <property type="match status" value="1"/>
</dbReference>
<dbReference type="InterPro" id="IPR036953">
    <property type="entry name" value="GreA/GreB_C_sf"/>
</dbReference>
<dbReference type="NCBIfam" id="NF004969">
    <property type="entry name" value="PRK06330.1"/>
    <property type="match status" value="1"/>
</dbReference>
<keyword evidence="6" id="KW-0648">Protein biosynthesis</keyword>
<dbReference type="EMBL" id="JAAEJV010000081">
    <property type="protein sequence ID" value="MBF5060148.1"/>
    <property type="molecule type" value="Genomic_DNA"/>
</dbReference>
<keyword evidence="6" id="KW-0251">Elongation factor</keyword>
<dbReference type="InterPro" id="IPR023459">
    <property type="entry name" value="Tscrpt_elong_fac_GreA/B_fam"/>
</dbReference>
<dbReference type="Gene3D" id="1.10.287.180">
    <property type="entry name" value="Transcription elongation factor, GreA/GreB, N-terminal domain"/>
    <property type="match status" value="1"/>
</dbReference>
<dbReference type="Gene3D" id="3.10.50.30">
    <property type="entry name" value="Transcription elongation factor, GreA/GreB, C-terminal domain"/>
    <property type="match status" value="1"/>
</dbReference>
<reference evidence="6 7" key="1">
    <citation type="submission" date="2020-01" db="EMBL/GenBank/DDBJ databases">
        <title>Draft genome sequence of Cand. Neptunochlamydia vexilliferae K9.</title>
        <authorList>
            <person name="Schulz F."/>
            <person name="Koestlbacher S."/>
            <person name="Wascher F."/>
            <person name="Pizzetti I."/>
            <person name="Horn M."/>
        </authorList>
    </citation>
    <scope>NUCLEOTIDE SEQUENCE [LARGE SCALE GENOMIC DNA]</scope>
    <source>
        <strain evidence="6 7">K9</strain>
    </source>
</reference>
<protein>
    <submittedName>
        <fullName evidence="6">Transcription elongation factor GreA</fullName>
    </submittedName>
</protein>
<feature type="coiled-coil region" evidence="3">
    <location>
        <begin position="615"/>
        <end position="642"/>
    </location>
</feature>
<dbReference type="Proteomes" id="UP001194714">
    <property type="component" value="Unassembled WGS sequence"/>
</dbReference>
<evidence type="ECO:0000256" key="1">
    <source>
        <dbReference type="ARBA" id="ARBA00023015"/>
    </source>
</evidence>
<dbReference type="InterPro" id="IPR036805">
    <property type="entry name" value="Tscrpt_elong_fac_GreA/B_N_sf"/>
</dbReference>
<feature type="domain" description="Transcription elongation factor GreA/GreB C-terminal" evidence="4">
    <location>
        <begin position="648"/>
        <end position="710"/>
    </location>
</feature>
<dbReference type="InterPro" id="IPR022691">
    <property type="entry name" value="Tscrpt_elong_fac_GreA/B_N"/>
</dbReference>
<dbReference type="GO" id="GO:0003746">
    <property type="term" value="F:translation elongation factor activity"/>
    <property type="evidence" value="ECO:0007669"/>
    <property type="project" value="UniProtKB-KW"/>
</dbReference>
<proteinExistence type="predicted"/>
<accession>A0ABS0B178</accession>